<protein>
    <recommendedName>
        <fullName evidence="3">very-long-chain 3-oxoacyl-CoA synthase</fullName>
        <ecNumber evidence="3">2.3.1.199</ecNumber>
    </recommendedName>
</protein>
<organism evidence="11 12">
    <name type="scientific">Arabidopsis thaliana</name>
    <name type="common">Mouse-ear cress</name>
    <dbReference type="NCBI Taxonomy" id="3702"/>
    <lineage>
        <taxon>Eukaryota</taxon>
        <taxon>Viridiplantae</taxon>
        <taxon>Streptophyta</taxon>
        <taxon>Embryophyta</taxon>
        <taxon>Tracheophyta</taxon>
        <taxon>Spermatophyta</taxon>
        <taxon>Magnoliopsida</taxon>
        <taxon>eudicotyledons</taxon>
        <taxon>Gunneridae</taxon>
        <taxon>Pentapetalae</taxon>
        <taxon>rosids</taxon>
        <taxon>malvids</taxon>
        <taxon>Brassicales</taxon>
        <taxon>Brassicaceae</taxon>
        <taxon>Camelineae</taxon>
        <taxon>Arabidopsis</taxon>
    </lineage>
</organism>
<dbReference type="Pfam" id="PF08392">
    <property type="entry name" value="FAE1_CUT1_RppA"/>
    <property type="match status" value="1"/>
</dbReference>
<evidence type="ECO:0000259" key="8">
    <source>
        <dbReference type="Pfam" id="PF08392"/>
    </source>
</evidence>
<dbReference type="AlphaFoldDB" id="A0A7G2ES50"/>
<dbReference type="Gene3D" id="3.40.47.10">
    <property type="match status" value="1"/>
</dbReference>
<evidence type="ECO:0000313" key="12">
    <source>
        <dbReference type="Proteomes" id="UP000516314"/>
    </source>
</evidence>
<dbReference type="GO" id="GO:0009922">
    <property type="term" value="F:fatty acid elongase activity"/>
    <property type="evidence" value="ECO:0007669"/>
    <property type="project" value="UniProtKB-EC"/>
</dbReference>
<dbReference type="UniPathway" id="UPA00094"/>
<dbReference type="EMBL" id="LR881468">
    <property type="protein sequence ID" value="CAD5325573.1"/>
    <property type="molecule type" value="Genomic_DNA"/>
</dbReference>
<keyword evidence="5" id="KW-0012">Acyltransferase</keyword>
<evidence type="ECO:0000313" key="11">
    <source>
        <dbReference type="EMBL" id="CAD5325573.1"/>
    </source>
</evidence>
<comment type="catalytic activity">
    <reaction evidence="6">
        <text>a very-long-chain acyl-CoA + malonyl-CoA + H(+) = a very-long-chain 3-oxoacyl-CoA + CO2 + CoA</text>
        <dbReference type="Rhea" id="RHEA:32727"/>
        <dbReference type="ChEBI" id="CHEBI:15378"/>
        <dbReference type="ChEBI" id="CHEBI:16526"/>
        <dbReference type="ChEBI" id="CHEBI:57287"/>
        <dbReference type="ChEBI" id="CHEBI:57384"/>
        <dbReference type="ChEBI" id="CHEBI:90725"/>
        <dbReference type="ChEBI" id="CHEBI:90736"/>
        <dbReference type="EC" id="2.3.1.199"/>
    </reaction>
</comment>
<feature type="compositionally biased region" description="Basic and acidic residues" evidence="7">
    <location>
        <begin position="410"/>
        <end position="419"/>
    </location>
</feature>
<feature type="compositionally biased region" description="Polar residues" evidence="7">
    <location>
        <begin position="392"/>
        <end position="409"/>
    </location>
</feature>
<dbReference type="InterPro" id="IPR016039">
    <property type="entry name" value="Thiolase-like"/>
</dbReference>
<keyword evidence="4" id="KW-0808">Transferase</keyword>
<dbReference type="InterPro" id="IPR058941">
    <property type="entry name" value="HTH_AT3G52170-like"/>
</dbReference>
<accession>A0A7G2ES50</accession>
<dbReference type="Proteomes" id="UP000516314">
    <property type="component" value="Chromosome 3"/>
</dbReference>
<dbReference type="PANTHER" id="PTHR31561">
    <property type="entry name" value="3-KETOACYL-COA SYNTHASE"/>
    <property type="match status" value="1"/>
</dbReference>
<evidence type="ECO:0000259" key="10">
    <source>
        <dbReference type="Pfam" id="PF25896"/>
    </source>
</evidence>
<gene>
    <name evidence="11" type="ORF">AT9943_LOCUS13404</name>
</gene>
<dbReference type="GO" id="GO:0016020">
    <property type="term" value="C:membrane"/>
    <property type="evidence" value="ECO:0007669"/>
    <property type="project" value="InterPro"/>
</dbReference>
<evidence type="ECO:0000256" key="6">
    <source>
        <dbReference type="ARBA" id="ARBA00047375"/>
    </source>
</evidence>
<dbReference type="EC" id="2.3.1.199" evidence="3"/>
<evidence type="ECO:0000256" key="5">
    <source>
        <dbReference type="ARBA" id="ARBA00023315"/>
    </source>
</evidence>
<feature type="region of interest" description="Disordered" evidence="7">
    <location>
        <begin position="436"/>
        <end position="474"/>
    </location>
</feature>
<evidence type="ECO:0000256" key="2">
    <source>
        <dbReference type="ARBA" id="ARBA00005531"/>
    </source>
</evidence>
<evidence type="ECO:0000259" key="9">
    <source>
        <dbReference type="Pfam" id="PF08541"/>
    </source>
</evidence>
<dbReference type="GO" id="GO:0006633">
    <property type="term" value="P:fatty acid biosynthetic process"/>
    <property type="evidence" value="ECO:0007669"/>
    <property type="project" value="UniProtKB-UniPathway"/>
</dbReference>
<feature type="compositionally biased region" description="Polar residues" evidence="7">
    <location>
        <begin position="448"/>
        <end position="460"/>
    </location>
</feature>
<reference evidence="11 12" key="1">
    <citation type="submission" date="2020-09" db="EMBL/GenBank/DDBJ databases">
        <authorList>
            <person name="Ashkenazy H."/>
        </authorList>
    </citation>
    <scope>NUCLEOTIDE SEQUENCE [LARGE SCALE GENOMIC DNA]</scope>
    <source>
        <strain evidence="12">cv. Cdm-0</strain>
    </source>
</reference>
<dbReference type="InterPro" id="IPR012392">
    <property type="entry name" value="3-ktacl-CoA_syn"/>
</dbReference>
<evidence type="ECO:0000256" key="4">
    <source>
        <dbReference type="ARBA" id="ARBA00022679"/>
    </source>
</evidence>
<dbReference type="InterPro" id="IPR013601">
    <property type="entry name" value="FAE1_typ3_polyketide_synth"/>
</dbReference>
<comment type="pathway">
    <text evidence="1">Lipid metabolism; fatty acid biosynthesis.</text>
</comment>
<dbReference type="CDD" id="cd00831">
    <property type="entry name" value="CHS_like"/>
    <property type="match status" value="1"/>
</dbReference>
<feature type="domain" description="Beta-ketoacyl-[acyl-carrier-protein] synthase III C-terminal" evidence="9">
    <location>
        <begin position="773"/>
        <end position="850"/>
    </location>
</feature>
<feature type="region of interest" description="Disordered" evidence="7">
    <location>
        <begin position="392"/>
        <end position="421"/>
    </location>
</feature>
<feature type="domain" description="FAE" evidence="8">
    <location>
        <begin position="516"/>
        <end position="771"/>
    </location>
</feature>
<evidence type="ECO:0000256" key="1">
    <source>
        <dbReference type="ARBA" id="ARBA00005194"/>
    </source>
</evidence>
<evidence type="ECO:0000256" key="7">
    <source>
        <dbReference type="SAM" id="MobiDB-lite"/>
    </source>
</evidence>
<comment type="similarity">
    <text evidence="2">Belongs to the thiolase-like superfamily. Chalcone/stilbene synthases family.</text>
</comment>
<evidence type="ECO:0000256" key="3">
    <source>
        <dbReference type="ARBA" id="ARBA00012307"/>
    </source>
</evidence>
<feature type="compositionally biased region" description="Basic and acidic residues" evidence="7">
    <location>
        <begin position="436"/>
        <end position="446"/>
    </location>
</feature>
<dbReference type="InterPro" id="IPR013747">
    <property type="entry name" value="ACP_syn_III_C"/>
</dbReference>
<proteinExistence type="inferred from homology"/>
<feature type="domain" description="AT3G52170-like helix-turn-helix" evidence="10">
    <location>
        <begin position="31"/>
        <end position="79"/>
    </location>
</feature>
<sequence>MHSLKTTCVGQIFALAKPHDSVGKRTRNRIPKEERKTLVESFIKKHQKLNNGSFPSLSLTHKEVGGSFYTIREIVREIIQENRVLGPGDLLLEGNGSVQDQSLSSSILMDPVPPLSLSPNGFHSGSYQSLDFSSESPEGNVNGSQVCLDNCREVSGSQLLKEDIGLVHQSMDSTDISMTQLATSCSEDNDIKSNAGLQNRMETVCDSVDTKPQDKRLDVDNKDEGFEELRFMESDGTKPVNNDDRVNDAGAAMTEIKNGLGTIDMSAETVVETFPLKSVTSKMDSPDAQPTELNKVCEGGKGTETEVEADRSTVNHVDLGEISSSTSSAVLEDIGTEVIVGQIPNHISVPMEKKVGEEIVNSASVDVECADAKETVVVNDVIGNVHETKEFSNGTLTAEQKMPTSSTESGSRKNDRAKVDTVSSYAGNEVASVEKKATMEKGKIDAPDSSSSQKENNATLNRIKPESWKGESNMGRQETNPLLAVLKSFVTAFVKFCCMNLSIIAWRMRDYFSLVKKMITKSDFIELAMKSGNFNETAIELQRKVLDQSGIGEESYMPRVVFKPGHRVNLRDGREEAAMVIFGAIDELLAATKINVKHIKILVLNCGVLNTTPSLSAMVINHYKLRHNTESYNLGGMGCSAGVIAIDLAKDLLNAHQGSYALVVSTEIVSFTWYSGNDVALLPPNCFFRMGAAAVMLSSRRIDRWRAKYQLMQLVRTHKGMEDTSYKSIELREDRDGKQGLYVSRDVMEVGRHALKANIATLGRLEPSFEHICVLASSKKVLDDIHKDLKLTEENMEASRRTLERFGNTSSSSIWYELAYLEHKAKMKRGDRVWQIGFGSGFKCNSVVWKALKNIDPPRHNNPWNL</sequence>
<dbReference type="Pfam" id="PF25896">
    <property type="entry name" value="HTH_AT3G52170"/>
    <property type="match status" value="1"/>
</dbReference>
<dbReference type="SUPFAM" id="SSF53901">
    <property type="entry name" value="Thiolase-like"/>
    <property type="match status" value="2"/>
</dbReference>
<dbReference type="Pfam" id="PF08541">
    <property type="entry name" value="ACP_syn_III_C"/>
    <property type="match status" value="1"/>
</dbReference>
<name>A0A7G2ES50_ARATH</name>